<proteinExistence type="predicted"/>
<dbReference type="SMART" id="SM00065">
    <property type="entry name" value="GAF"/>
    <property type="match status" value="1"/>
</dbReference>
<sequence length="251" mass="28046">MNDDNNFMFQLVRVSNLLEEPINLENGLAEAAKLTAQILRSQRCSIMLFSDESDDSVNDPYLRVFTHYGNLPTSAYAEVTKLNEGIAGYVAATREPLLIKDLTQSKFVTNARYLDEGHNSLMSVPIILSQQVVGVINVSIPLERPSFVEDELDIVEIFALFVGKSLQIAQLQTIMRSKFVEVAVIRDVIENNRQPAVALHSNPTKLAKIVAKSFYKELAQAGFSPNQVIASATEVLNLLQDSLERHKKRIK</sequence>
<dbReference type="Pfam" id="PF01590">
    <property type="entry name" value="GAF"/>
    <property type="match status" value="1"/>
</dbReference>
<accession>A0A401IEM2</accession>
<dbReference type="OrthoDB" id="337251at2"/>
<evidence type="ECO:0000313" key="3">
    <source>
        <dbReference type="Proteomes" id="UP000287247"/>
    </source>
</evidence>
<dbReference type="RefSeq" id="WP_124978380.1">
    <property type="nucleotide sequence ID" value="NZ_BDQK01000003.1"/>
</dbReference>
<gene>
    <name evidence="2" type="ORF">AsFPU1_1028</name>
</gene>
<organism evidence="2 3">
    <name type="scientific">Aphanothece sacrum FPU1</name>
    <dbReference type="NCBI Taxonomy" id="1920663"/>
    <lineage>
        <taxon>Bacteria</taxon>
        <taxon>Bacillati</taxon>
        <taxon>Cyanobacteriota</taxon>
        <taxon>Cyanophyceae</taxon>
        <taxon>Oscillatoriophycideae</taxon>
        <taxon>Chroococcales</taxon>
        <taxon>Aphanothecaceae</taxon>
        <taxon>Aphanothece</taxon>
    </lineage>
</organism>
<dbReference type="InterPro" id="IPR029016">
    <property type="entry name" value="GAF-like_dom_sf"/>
</dbReference>
<comment type="caution">
    <text evidence="2">The sequence shown here is derived from an EMBL/GenBank/DDBJ whole genome shotgun (WGS) entry which is preliminary data.</text>
</comment>
<protein>
    <submittedName>
        <fullName evidence="2">Serine phosphatase</fullName>
    </submittedName>
</protein>
<dbReference type="Proteomes" id="UP000287247">
    <property type="component" value="Unassembled WGS sequence"/>
</dbReference>
<reference evidence="3" key="1">
    <citation type="submission" date="2017-05" db="EMBL/GenBank/DDBJ databases">
        <title>Physiological properties and genetic analysis related to exopolysaccharide production of fresh-water unicellular cyanobacterium Aphanothece sacrum, Suizenji Nori, that has been cultured as a food source in Japan.</title>
        <authorList>
            <person name="Kanesaki Y."/>
            <person name="Yoshikawa S."/>
            <person name="Ohki K."/>
        </authorList>
    </citation>
    <scope>NUCLEOTIDE SEQUENCE [LARGE SCALE GENOMIC DNA]</scope>
    <source>
        <strain evidence="3">FPU1</strain>
    </source>
</reference>
<feature type="domain" description="GAF" evidence="1">
    <location>
        <begin position="23"/>
        <end position="176"/>
    </location>
</feature>
<keyword evidence="3" id="KW-1185">Reference proteome</keyword>
<dbReference type="EMBL" id="BDQK01000003">
    <property type="protein sequence ID" value="GBF79630.1"/>
    <property type="molecule type" value="Genomic_DNA"/>
</dbReference>
<dbReference type="Gene3D" id="3.30.450.40">
    <property type="match status" value="1"/>
</dbReference>
<evidence type="ECO:0000313" key="2">
    <source>
        <dbReference type="EMBL" id="GBF79630.1"/>
    </source>
</evidence>
<dbReference type="InterPro" id="IPR003018">
    <property type="entry name" value="GAF"/>
</dbReference>
<dbReference type="SUPFAM" id="SSF55781">
    <property type="entry name" value="GAF domain-like"/>
    <property type="match status" value="1"/>
</dbReference>
<evidence type="ECO:0000259" key="1">
    <source>
        <dbReference type="SMART" id="SM00065"/>
    </source>
</evidence>
<dbReference type="AlphaFoldDB" id="A0A401IEM2"/>
<name>A0A401IEM2_APHSA</name>